<dbReference type="HOGENOM" id="CLU_743336_0_0_11"/>
<feature type="compositionally biased region" description="Acidic residues" evidence="1">
    <location>
        <begin position="18"/>
        <end position="39"/>
    </location>
</feature>
<dbReference type="STRING" id="479433.Caci_5679"/>
<keyword evidence="2" id="KW-1133">Transmembrane helix</keyword>
<evidence type="ECO:0000313" key="4">
    <source>
        <dbReference type="Proteomes" id="UP000000851"/>
    </source>
</evidence>
<keyword evidence="2" id="KW-0812">Transmembrane</keyword>
<feature type="region of interest" description="Disordered" evidence="1">
    <location>
        <begin position="1"/>
        <end position="55"/>
    </location>
</feature>
<protein>
    <submittedName>
        <fullName evidence="3">Uncharacterized protein</fullName>
    </submittedName>
</protein>
<dbReference type="InParanoid" id="C7QC89"/>
<dbReference type="EMBL" id="CP001700">
    <property type="protein sequence ID" value="ACU74537.1"/>
    <property type="molecule type" value="Genomic_DNA"/>
</dbReference>
<accession>C7QC89</accession>
<dbReference type="KEGG" id="cai:Caci_5679"/>
<evidence type="ECO:0000256" key="2">
    <source>
        <dbReference type="SAM" id="Phobius"/>
    </source>
</evidence>
<dbReference type="Proteomes" id="UP000000851">
    <property type="component" value="Chromosome"/>
</dbReference>
<dbReference type="RefSeq" id="WP_015794266.1">
    <property type="nucleotide sequence ID" value="NC_013131.1"/>
</dbReference>
<organism evidence="3 4">
    <name type="scientific">Catenulispora acidiphila (strain DSM 44928 / JCM 14897 / NBRC 102108 / NRRL B-24433 / ID139908)</name>
    <dbReference type="NCBI Taxonomy" id="479433"/>
    <lineage>
        <taxon>Bacteria</taxon>
        <taxon>Bacillati</taxon>
        <taxon>Actinomycetota</taxon>
        <taxon>Actinomycetes</taxon>
        <taxon>Catenulisporales</taxon>
        <taxon>Catenulisporaceae</taxon>
        <taxon>Catenulispora</taxon>
    </lineage>
</organism>
<evidence type="ECO:0000256" key="1">
    <source>
        <dbReference type="SAM" id="MobiDB-lite"/>
    </source>
</evidence>
<name>C7QC89_CATAD</name>
<sequence>MGSVWGDSGGDGASDADSPGEPDPDELDLVVELVDDEPLPGEGPNAATSDRETIRSGEDWRGSVMARLRRLPRAIRLAGVCAVAAVFALAVWPTSGRREASPRPIPAPSQVNIDLYKVRLRTTTLETEYGADHAVLALSLTNSAATRLEVVSAELWDAVGTRLGSASMWPAEDLGAGTTVSVPVTLPYACDTYGFLPVLPITVRYNISTPQNPDTGHDYAYPLTSSIWDNYMRQRAAQCTSPDAQISASAIDTTQPIGAPSDPEGFDLTFTLESAGTTAWSVDKATVSSSGVTVTGEALPVAVNPGLTARIATHWHVENCDNPPRWSTQMEVEFTAHATGLPSGGSAAAAQTFIAELRPGLVTAMLYQACGI</sequence>
<keyword evidence="4" id="KW-1185">Reference proteome</keyword>
<proteinExistence type="predicted"/>
<keyword evidence="2" id="KW-0472">Membrane</keyword>
<evidence type="ECO:0000313" key="3">
    <source>
        <dbReference type="EMBL" id="ACU74537.1"/>
    </source>
</evidence>
<reference evidence="3 4" key="1">
    <citation type="journal article" date="2009" name="Stand. Genomic Sci.">
        <title>Complete genome sequence of Catenulispora acidiphila type strain (ID 139908).</title>
        <authorList>
            <person name="Copeland A."/>
            <person name="Lapidus A."/>
            <person name="Glavina Del Rio T."/>
            <person name="Nolan M."/>
            <person name="Lucas S."/>
            <person name="Chen F."/>
            <person name="Tice H."/>
            <person name="Cheng J.F."/>
            <person name="Bruce D."/>
            <person name="Goodwin L."/>
            <person name="Pitluck S."/>
            <person name="Mikhailova N."/>
            <person name="Pati A."/>
            <person name="Ivanova N."/>
            <person name="Mavromatis K."/>
            <person name="Chen A."/>
            <person name="Palaniappan K."/>
            <person name="Chain P."/>
            <person name="Land M."/>
            <person name="Hauser L."/>
            <person name="Chang Y.J."/>
            <person name="Jeffries C.D."/>
            <person name="Chertkov O."/>
            <person name="Brettin T."/>
            <person name="Detter J.C."/>
            <person name="Han C."/>
            <person name="Ali Z."/>
            <person name="Tindall B.J."/>
            <person name="Goker M."/>
            <person name="Bristow J."/>
            <person name="Eisen J.A."/>
            <person name="Markowitz V."/>
            <person name="Hugenholtz P."/>
            <person name="Kyrpides N.C."/>
            <person name="Klenk H.P."/>
        </authorList>
    </citation>
    <scope>NUCLEOTIDE SEQUENCE [LARGE SCALE GENOMIC DNA]</scope>
    <source>
        <strain evidence="4">DSM 44928 / JCM 14897 / NBRC 102108 / NRRL B-24433 / ID139908</strain>
    </source>
</reference>
<gene>
    <name evidence="3" type="ordered locus">Caci_5679</name>
</gene>
<feature type="transmembrane region" description="Helical" evidence="2">
    <location>
        <begin position="74"/>
        <end position="92"/>
    </location>
</feature>
<dbReference type="AlphaFoldDB" id="C7QC89"/>